<evidence type="ECO:0000256" key="5">
    <source>
        <dbReference type="HAMAP-Rule" id="MF_01334"/>
    </source>
</evidence>
<dbReference type="NCBIfam" id="TIGR00731">
    <property type="entry name" value="bL25_bact_ctc"/>
    <property type="match status" value="1"/>
</dbReference>
<keyword evidence="2 5" id="KW-0694">RNA-binding</keyword>
<comment type="caution">
    <text evidence="9">The sequence shown here is derived from an EMBL/GenBank/DDBJ whole genome shotgun (WGS) entry which is preliminary data.</text>
</comment>
<comment type="subunit">
    <text evidence="5">Part of the 50S ribosomal subunit; part of the 5S rRNA/L5/L18/L25 subcomplex. Contacts the 5S rRNA. Binds to the 5S rRNA independently of L5 and L18.</text>
</comment>
<feature type="region of interest" description="Disordered" evidence="6">
    <location>
        <begin position="189"/>
        <end position="211"/>
    </location>
</feature>
<reference evidence="10" key="1">
    <citation type="journal article" date="2019" name="Int. J. Syst. Evol. Microbiol.">
        <title>The Global Catalogue of Microorganisms (GCM) 10K type strain sequencing project: providing services to taxonomists for standard genome sequencing and annotation.</title>
        <authorList>
            <consortium name="The Broad Institute Genomics Platform"/>
            <consortium name="The Broad Institute Genome Sequencing Center for Infectious Disease"/>
            <person name="Wu L."/>
            <person name="Ma J."/>
        </authorList>
    </citation>
    <scope>NUCLEOTIDE SEQUENCE [LARGE SCALE GENOMIC DNA]</scope>
    <source>
        <strain evidence="10">CCUG 51308</strain>
    </source>
</reference>
<evidence type="ECO:0000256" key="2">
    <source>
        <dbReference type="ARBA" id="ARBA00022884"/>
    </source>
</evidence>
<dbReference type="RefSeq" id="WP_382166529.1">
    <property type="nucleotide sequence ID" value="NZ_JBHTBR010000002.1"/>
</dbReference>
<dbReference type="PANTHER" id="PTHR33284:SF1">
    <property type="entry name" value="RIBOSOMAL PROTEIN L25_GLN-TRNA SYNTHETASE, ANTI-CODON-BINDING DOMAIN-CONTAINING PROTEIN"/>
    <property type="match status" value="1"/>
</dbReference>
<feature type="domain" description="Large ribosomal subunit protein bL25 beta" evidence="8">
    <location>
        <begin position="103"/>
        <end position="186"/>
    </location>
</feature>
<comment type="similarity">
    <text evidence="5">Belongs to the bacterial ribosomal protein bL25 family. CTC subfamily.</text>
</comment>
<dbReference type="InterPro" id="IPR029751">
    <property type="entry name" value="Ribosomal_L25_dom"/>
</dbReference>
<evidence type="ECO:0000259" key="7">
    <source>
        <dbReference type="Pfam" id="PF01386"/>
    </source>
</evidence>
<dbReference type="NCBIfam" id="NF004612">
    <property type="entry name" value="PRK05943.1"/>
    <property type="match status" value="1"/>
</dbReference>
<dbReference type="HAMAP" id="MF_01334">
    <property type="entry name" value="Ribosomal_bL25_CTC"/>
    <property type="match status" value="1"/>
</dbReference>
<proteinExistence type="inferred from homology"/>
<evidence type="ECO:0000313" key="10">
    <source>
        <dbReference type="Proteomes" id="UP001596492"/>
    </source>
</evidence>
<keyword evidence="4 5" id="KW-0687">Ribonucleoprotein</keyword>
<dbReference type="Gene3D" id="2.170.120.20">
    <property type="entry name" value="Ribosomal protein L25, beta domain"/>
    <property type="match status" value="1"/>
</dbReference>
<evidence type="ECO:0000256" key="6">
    <source>
        <dbReference type="SAM" id="MobiDB-lite"/>
    </source>
</evidence>
<dbReference type="EMBL" id="JBHTBR010000002">
    <property type="protein sequence ID" value="MFC7291335.1"/>
    <property type="molecule type" value="Genomic_DNA"/>
</dbReference>
<sequence length="211" mass="22866">MASSITLKVELRERTGKGGAREARRNDQVPAVLYGGSEAPVAINLDRIEILKALNSGKFLSNLVVIDFKGKKQFVIPQDVQFHPVSEIALHVDLYRVKENQLVKVEVPVHFTGDDVAPGIKRGGSLNIVRHEVELEVPAGSIPEFLTADVSELDIGDNIKISQIEVPENATPTITDRDFTIATIVGRTASAKADDAEDDEAEAEDGDEAEA</sequence>
<evidence type="ECO:0000259" key="8">
    <source>
        <dbReference type="Pfam" id="PF14693"/>
    </source>
</evidence>
<comment type="function">
    <text evidence="5">This is one of the proteins that binds to the 5S RNA in the ribosome where it forms part of the central protuberance.</text>
</comment>
<evidence type="ECO:0000313" key="9">
    <source>
        <dbReference type="EMBL" id="MFC7291335.1"/>
    </source>
</evidence>
<dbReference type="Gene3D" id="2.40.240.10">
    <property type="entry name" value="Ribosomal Protein L25, Chain P"/>
    <property type="match status" value="1"/>
</dbReference>
<keyword evidence="3 5" id="KW-0689">Ribosomal protein</keyword>
<dbReference type="InterPro" id="IPR037121">
    <property type="entry name" value="Ribosomal_bL25_C"/>
</dbReference>
<dbReference type="InterPro" id="IPR020930">
    <property type="entry name" value="Ribosomal_uL5_bac-type"/>
</dbReference>
<evidence type="ECO:0000256" key="4">
    <source>
        <dbReference type="ARBA" id="ARBA00023274"/>
    </source>
</evidence>
<feature type="compositionally biased region" description="Acidic residues" evidence="6">
    <location>
        <begin position="195"/>
        <end position="211"/>
    </location>
</feature>
<keyword evidence="1 5" id="KW-0699">rRNA-binding</keyword>
<dbReference type="InterPro" id="IPR020057">
    <property type="entry name" value="Ribosomal_bL25_b-dom"/>
</dbReference>
<dbReference type="Proteomes" id="UP001596492">
    <property type="component" value="Unassembled WGS sequence"/>
</dbReference>
<dbReference type="CDD" id="cd00495">
    <property type="entry name" value="Ribosomal_L25_TL5_CTC"/>
    <property type="match status" value="1"/>
</dbReference>
<dbReference type="PANTHER" id="PTHR33284">
    <property type="entry name" value="RIBOSOMAL PROTEIN L25/GLN-TRNA SYNTHETASE, ANTI-CODON-BINDING DOMAIN-CONTAINING PROTEIN"/>
    <property type="match status" value="1"/>
</dbReference>
<gene>
    <name evidence="5" type="primary">rplY</name>
    <name evidence="5" type="synonym">ctc</name>
    <name evidence="9" type="ORF">ACFQS8_06880</name>
</gene>
<dbReference type="Pfam" id="PF14693">
    <property type="entry name" value="Ribosomal_TL5_C"/>
    <property type="match status" value="1"/>
</dbReference>
<keyword evidence="10" id="KW-1185">Reference proteome</keyword>
<dbReference type="InterPro" id="IPR001021">
    <property type="entry name" value="Ribosomal_bL25_long"/>
</dbReference>
<dbReference type="GO" id="GO:0005840">
    <property type="term" value="C:ribosome"/>
    <property type="evidence" value="ECO:0007669"/>
    <property type="project" value="UniProtKB-KW"/>
</dbReference>
<accession>A0ABW2IKI5</accession>
<dbReference type="SUPFAM" id="SSF50715">
    <property type="entry name" value="Ribosomal protein L25-like"/>
    <property type="match status" value="1"/>
</dbReference>
<organism evidence="9 10">
    <name type="scientific">Hirschia litorea</name>
    <dbReference type="NCBI Taxonomy" id="1199156"/>
    <lineage>
        <taxon>Bacteria</taxon>
        <taxon>Pseudomonadati</taxon>
        <taxon>Pseudomonadota</taxon>
        <taxon>Alphaproteobacteria</taxon>
        <taxon>Hyphomonadales</taxon>
        <taxon>Hyphomonadaceae</taxon>
        <taxon>Hirschia</taxon>
    </lineage>
</organism>
<dbReference type="InterPro" id="IPR020056">
    <property type="entry name" value="Rbsml_bL25/Gln-tRNA_synth_N"/>
</dbReference>
<protein>
    <recommendedName>
        <fullName evidence="5">Large ribosomal subunit protein bL25</fullName>
    </recommendedName>
    <alternativeName>
        <fullName evidence="5">General stress protein CTC</fullName>
    </alternativeName>
</protein>
<evidence type="ECO:0000256" key="3">
    <source>
        <dbReference type="ARBA" id="ARBA00022980"/>
    </source>
</evidence>
<feature type="domain" description="Large ribosomal subunit protein bL25 L25" evidence="7">
    <location>
        <begin position="7"/>
        <end position="94"/>
    </location>
</feature>
<evidence type="ECO:0000256" key="1">
    <source>
        <dbReference type="ARBA" id="ARBA00022730"/>
    </source>
</evidence>
<dbReference type="Pfam" id="PF01386">
    <property type="entry name" value="Ribosomal_L25p"/>
    <property type="match status" value="1"/>
</dbReference>
<dbReference type="NCBIfam" id="NF004128">
    <property type="entry name" value="PRK05618.1-2"/>
    <property type="match status" value="1"/>
</dbReference>
<name>A0ABW2IKI5_9PROT</name>
<dbReference type="InterPro" id="IPR011035">
    <property type="entry name" value="Ribosomal_bL25/Gln-tRNA_synth"/>
</dbReference>